<dbReference type="AlphaFoldDB" id="A0A9P3L7U0"/>
<comment type="caution">
    <text evidence="3">The sequence shown here is derived from an EMBL/GenBank/DDBJ whole genome shotgun (WGS) entry which is preliminary data.</text>
</comment>
<keyword evidence="4" id="KW-1185">Reference proteome</keyword>
<name>A0A9P3L7U0_9APHY</name>
<evidence type="ECO:0000256" key="1">
    <source>
        <dbReference type="SAM" id="Phobius"/>
    </source>
</evidence>
<protein>
    <recommendedName>
        <fullName evidence="2">DUF6533 domain-containing protein</fullName>
    </recommendedName>
</protein>
<feature type="transmembrane region" description="Helical" evidence="1">
    <location>
        <begin position="109"/>
        <end position="135"/>
    </location>
</feature>
<dbReference type="InterPro" id="IPR045340">
    <property type="entry name" value="DUF6533"/>
</dbReference>
<evidence type="ECO:0000313" key="4">
    <source>
        <dbReference type="Proteomes" id="UP000703269"/>
    </source>
</evidence>
<gene>
    <name evidence="3" type="ORF">PsYK624_014240</name>
</gene>
<keyword evidence="1" id="KW-0472">Membrane</keyword>
<dbReference type="Pfam" id="PF20151">
    <property type="entry name" value="DUF6533"/>
    <property type="match status" value="1"/>
</dbReference>
<evidence type="ECO:0000259" key="2">
    <source>
        <dbReference type="Pfam" id="PF20151"/>
    </source>
</evidence>
<reference evidence="3 4" key="1">
    <citation type="submission" date="2021-08" db="EMBL/GenBank/DDBJ databases">
        <title>Draft Genome Sequence of Phanerochaete sordida strain YK-624.</title>
        <authorList>
            <person name="Mori T."/>
            <person name="Dohra H."/>
            <person name="Suzuki T."/>
            <person name="Kawagishi H."/>
            <person name="Hirai H."/>
        </authorList>
    </citation>
    <scope>NUCLEOTIDE SEQUENCE [LARGE SCALE GENOMIC DNA]</scope>
    <source>
        <strain evidence="3 4">YK-624</strain>
    </source>
</reference>
<dbReference type="Proteomes" id="UP000703269">
    <property type="component" value="Unassembled WGS sequence"/>
</dbReference>
<keyword evidence="1" id="KW-0812">Transmembrane</keyword>
<keyword evidence="1" id="KW-1133">Transmembrane helix</keyword>
<feature type="transmembrane region" description="Helical" evidence="1">
    <location>
        <begin position="50"/>
        <end position="70"/>
    </location>
</feature>
<sequence>MPNNIGDLKVLQGFNIVGSSFAALVLYEHSITLAQEVETIWRRKLTVPSVLLLATRLSLLLFAVTCVMSLSGYQCVISGNIGEIIIAAGYLPVYLFLSFRVFALWTRNWTLFTVVFVLGLTPTITNSLTAAAYTYTPLLGPVTTCLTVIKPWAVSELNRGYTMERFSSWRNARRAKIQVTISECILQDGTVYFVYGLILCLEPTAYSLSQSIMFAINVAQMAIFNDEVGEMLGVYVNGMPLVLGARFMMNLRQASYCSNLLPYSATASVHQTSMLGNIAEPLEFHASQSSGDRF</sequence>
<organism evidence="3 4">
    <name type="scientific">Phanerochaete sordida</name>
    <dbReference type="NCBI Taxonomy" id="48140"/>
    <lineage>
        <taxon>Eukaryota</taxon>
        <taxon>Fungi</taxon>
        <taxon>Dikarya</taxon>
        <taxon>Basidiomycota</taxon>
        <taxon>Agaricomycotina</taxon>
        <taxon>Agaricomycetes</taxon>
        <taxon>Polyporales</taxon>
        <taxon>Phanerochaetaceae</taxon>
        <taxon>Phanerochaete</taxon>
    </lineage>
</organism>
<accession>A0A9P3L7U0</accession>
<dbReference type="EMBL" id="BPQB01000002">
    <property type="protein sequence ID" value="GJE85345.1"/>
    <property type="molecule type" value="Genomic_DNA"/>
</dbReference>
<feature type="domain" description="DUF6533" evidence="2">
    <location>
        <begin position="20"/>
        <end position="59"/>
    </location>
</feature>
<feature type="transmembrane region" description="Helical" evidence="1">
    <location>
        <begin position="76"/>
        <end position="97"/>
    </location>
</feature>
<dbReference type="OrthoDB" id="2756678at2759"/>
<proteinExistence type="predicted"/>
<evidence type="ECO:0000313" key="3">
    <source>
        <dbReference type="EMBL" id="GJE85345.1"/>
    </source>
</evidence>